<dbReference type="Proteomes" id="UP001500416">
    <property type="component" value="Unassembled WGS sequence"/>
</dbReference>
<feature type="chain" id="PRO_5045513625" description="Ig-like domain-containing protein" evidence="3">
    <location>
        <begin position="34"/>
        <end position="920"/>
    </location>
</feature>
<evidence type="ECO:0000313" key="6">
    <source>
        <dbReference type="EMBL" id="GAA0259623.1"/>
    </source>
</evidence>
<feature type="domain" description="DUF4082" evidence="5">
    <location>
        <begin position="132"/>
        <end position="275"/>
    </location>
</feature>
<feature type="region of interest" description="Disordered" evidence="2">
    <location>
        <begin position="897"/>
        <end position="920"/>
    </location>
</feature>
<evidence type="ECO:0000256" key="3">
    <source>
        <dbReference type="SAM" id="SignalP"/>
    </source>
</evidence>
<evidence type="ECO:0008006" key="8">
    <source>
        <dbReference type="Google" id="ProtNLM"/>
    </source>
</evidence>
<comment type="caution">
    <text evidence="6">The sequence shown here is derived from an EMBL/GenBank/DDBJ whole genome shotgun (WGS) entry which is preliminary data.</text>
</comment>
<evidence type="ECO:0000259" key="5">
    <source>
        <dbReference type="Pfam" id="PF13313"/>
    </source>
</evidence>
<keyword evidence="1 3" id="KW-0732">Signal</keyword>
<evidence type="ECO:0000313" key="7">
    <source>
        <dbReference type="Proteomes" id="UP001500416"/>
    </source>
</evidence>
<feature type="domain" description="DUF4082" evidence="5">
    <location>
        <begin position="400"/>
        <end position="542"/>
    </location>
</feature>
<protein>
    <recommendedName>
        <fullName evidence="8">Ig-like domain-containing protein</fullName>
    </recommendedName>
</protein>
<reference evidence="6 7" key="1">
    <citation type="journal article" date="2019" name="Int. J. Syst. Evol. Microbiol.">
        <title>The Global Catalogue of Microorganisms (GCM) 10K type strain sequencing project: providing services to taxonomists for standard genome sequencing and annotation.</title>
        <authorList>
            <consortium name="The Broad Institute Genomics Platform"/>
            <consortium name="The Broad Institute Genome Sequencing Center for Infectious Disease"/>
            <person name="Wu L."/>
            <person name="Ma J."/>
        </authorList>
    </citation>
    <scope>NUCLEOTIDE SEQUENCE [LARGE SCALE GENOMIC DNA]</scope>
    <source>
        <strain evidence="6 7">JCM 3380</strain>
    </source>
</reference>
<dbReference type="InterPro" id="IPR014755">
    <property type="entry name" value="Cu-Rt/internalin_Ig-like"/>
</dbReference>
<keyword evidence="7" id="KW-1185">Reference proteome</keyword>
<feature type="domain" description="SbsA Ig-like" evidence="4">
    <location>
        <begin position="553"/>
        <end position="647"/>
    </location>
</feature>
<feature type="domain" description="SbsA Ig-like" evidence="4">
    <location>
        <begin position="818"/>
        <end position="917"/>
    </location>
</feature>
<sequence length="920" mass="95556">MALSGAARRGTTWLPVLLLLTALLVGHPAPAVAAPAVAFTDVPGGAVVGTSYEFGGTADATAVEVSTDGGARWHSAPLRAGEWRHAFTPTASGPAELRVRAYDATGAVSTASATAAVAPRACPCGLWTDADRPRVPDVSDGAAVELGVRWRAASDGYVRGVRFYKGVDNTGTHTGSLWTASGGLLATGTFRDETAEGWQTLVFAQPVAVPADTTHVVSYLSPTGHFSADTDYFTDSARHLEPLTGPRGGVEGANGVFRTGPGFPSRGSRNTNYWVDVLWAPEPGADTRAPEATTTDPAAGAGSVPLGQVVSATFDEVVDPATATVTVTGPTGAVPGTTSVTGTTVRFVPATALAPGAAYTATAHAVDASGNQAPPHNWVFTTGRPRAATCPCTVWDDFARPAEPATADTAPVELGAKVRFAGRGEVLGVRFYKGPGNTGTHTGSFWSSTGLLLATGTFTDETTTGWQTLTFLNPVSVQANTTYVVSYFAPNGRYAVTPDFFAREAGYGPIRALSYGTDGPNGVYRYGGGFPSDTYHRSNYWVDVVYRNGLNGDTTAPVLESRAPESATVPQSGVVSLTYNEPMDPASPRVWLTDPAGATLHGTTTLSDDQRTITWRPTALLSPGTRYTVTAIAADVNGNASPTTTWSINTDSTPVCPCSLFSAATVPTVTSAADNGSYELGVRLKVAYNGHITGVKFYKGAGNTGTHTGSLWSSSGALLATGTFTDETAAGWQTLSFATPVPVRAGTTYVASYTAPHGHYSVDHEYFQSQAVTSLPLTAPRNAWDTPNGVYAVGGGFPTTVHQGNNYWVDVTYTFSGDRTAPSVQGHTPLSEAQEVDPSAPLTATYDEPMDTSATTFTVLDAAGTPVPGTLTRTPDGHTVVWTPTAPLAGNTRHTATAAAHDETGNPAPTLTWTFTTASS</sequence>
<evidence type="ECO:0000256" key="1">
    <source>
        <dbReference type="ARBA" id="ARBA00022729"/>
    </source>
</evidence>
<dbReference type="Gene3D" id="2.60.40.650">
    <property type="match status" value="1"/>
</dbReference>
<gene>
    <name evidence="6" type="ORF">GCM10010492_70670</name>
</gene>
<feature type="signal peptide" evidence="3">
    <location>
        <begin position="1"/>
        <end position="33"/>
    </location>
</feature>
<dbReference type="Pfam" id="PF13313">
    <property type="entry name" value="DUF4082"/>
    <property type="match status" value="3"/>
</dbReference>
<feature type="domain" description="SbsA Ig-like" evidence="4">
    <location>
        <begin position="286"/>
        <end position="382"/>
    </location>
</feature>
<dbReference type="Gene3D" id="2.60.40.1220">
    <property type="match status" value="2"/>
</dbReference>
<dbReference type="InterPro" id="IPR032812">
    <property type="entry name" value="SbsA_Ig"/>
</dbReference>
<dbReference type="InterPro" id="IPR025141">
    <property type="entry name" value="DUF4082"/>
</dbReference>
<dbReference type="EMBL" id="BAAABU010000029">
    <property type="protein sequence ID" value="GAA0259623.1"/>
    <property type="molecule type" value="Genomic_DNA"/>
</dbReference>
<proteinExistence type="predicted"/>
<dbReference type="Pfam" id="PF13205">
    <property type="entry name" value="Big_5"/>
    <property type="match status" value="3"/>
</dbReference>
<feature type="region of interest" description="Disordered" evidence="2">
    <location>
        <begin position="284"/>
        <end position="303"/>
    </location>
</feature>
<name>A0ABN0URX7_9PSEU</name>
<evidence type="ECO:0000259" key="4">
    <source>
        <dbReference type="Pfam" id="PF13205"/>
    </source>
</evidence>
<dbReference type="RefSeq" id="WP_343939261.1">
    <property type="nucleotide sequence ID" value="NZ_BAAABU010000029.1"/>
</dbReference>
<feature type="domain" description="DUF4082" evidence="5">
    <location>
        <begin position="665"/>
        <end position="809"/>
    </location>
</feature>
<dbReference type="InterPro" id="IPR014756">
    <property type="entry name" value="Ig_E-set"/>
</dbReference>
<dbReference type="Gene3D" id="2.60.40.3780">
    <property type="match status" value="1"/>
</dbReference>
<dbReference type="SUPFAM" id="SSF81296">
    <property type="entry name" value="E set domains"/>
    <property type="match status" value="1"/>
</dbReference>
<accession>A0ABN0URX7</accession>
<evidence type="ECO:0000256" key="2">
    <source>
        <dbReference type="SAM" id="MobiDB-lite"/>
    </source>
</evidence>
<organism evidence="6 7">
    <name type="scientific">Saccharothrix mutabilis subsp. mutabilis</name>
    <dbReference type="NCBI Taxonomy" id="66855"/>
    <lineage>
        <taxon>Bacteria</taxon>
        <taxon>Bacillati</taxon>
        <taxon>Actinomycetota</taxon>
        <taxon>Actinomycetes</taxon>
        <taxon>Pseudonocardiales</taxon>
        <taxon>Pseudonocardiaceae</taxon>
        <taxon>Saccharothrix</taxon>
    </lineage>
</organism>
<feature type="compositionally biased region" description="Polar residues" evidence="2">
    <location>
        <begin position="907"/>
        <end position="920"/>
    </location>
</feature>